<comment type="caution">
    <text evidence="3">The sequence shown here is derived from an EMBL/GenBank/DDBJ whole genome shotgun (WGS) entry which is preliminary data.</text>
</comment>
<dbReference type="EMBL" id="JABFTP020000042">
    <property type="protein sequence ID" value="KAL3270676.1"/>
    <property type="molecule type" value="Genomic_DNA"/>
</dbReference>
<keyword evidence="2" id="KW-0732">Signal</keyword>
<evidence type="ECO:0000313" key="3">
    <source>
        <dbReference type="EMBL" id="KAL3270676.1"/>
    </source>
</evidence>
<sequence>MWSLIGQGKLLLITLMFIGFVKAEDELQQLNEFGEGKREIQVEDIDTVTENSKKFPFDNIQGIWGIFGQKNENYSTLGETQSSTASNFPIFSGQDDC</sequence>
<protein>
    <submittedName>
        <fullName evidence="3">Uncharacterized protein</fullName>
    </submittedName>
</protein>
<accession>A0ABD2MWD4</accession>
<dbReference type="AlphaFoldDB" id="A0ABD2MWD4"/>
<evidence type="ECO:0000313" key="4">
    <source>
        <dbReference type="Proteomes" id="UP001516400"/>
    </source>
</evidence>
<feature type="chain" id="PRO_5044833149" evidence="2">
    <location>
        <begin position="24"/>
        <end position="97"/>
    </location>
</feature>
<keyword evidence="4" id="KW-1185">Reference proteome</keyword>
<evidence type="ECO:0000256" key="2">
    <source>
        <dbReference type="SAM" id="SignalP"/>
    </source>
</evidence>
<dbReference type="Proteomes" id="UP001516400">
    <property type="component" value="Unassembled WGS sequence"/>
</dbReference>
<feature type="region of interest" description="Disordered" evidence="1">
    <location>
        <begin position="78"/>
        <end position="97"/>
    </location>
</feature>
<evidence type="ECO:0000256" key="1">
    <source>
        <dbReference type="SAM" id="MobiDB-lite"/>
    </source>
</evidence>
<feature type="compositionally biased region" description="Polar residues" evidence="1">
    <location>
        <begin position="78"/>
        <end position="89"/>
    </location>
</feature>
<reference evidence="3 4" key="1">
    <citation type="journal article" date="2021" name="BMC Biol.">
        <title>Horizontally acquired antibacterial genes associated with adaptive radiation of ladybird beetles.</title>
        <authorList>
            <person name="Li H.S."/>
            <person name="Tang X.F."/>
            <person name="Huang Y.H."/>
            <person name="Xu Z.Y."/>
            <person name="Chen M.L."/>
            <person name="Du X.Y."/>
            <person name="Qiu B.Y."/>
            <person name="Chen P.T."/>
            <person name="Zhang W."/>
            <person name="Slipinski A."/>
            <person name="Escalona H.E."/>
            <person name="Waterhouse R.M."/>
            <person name="Zwick A."/>
            <person name="Pang H."/>
        </authorList>
    </citation>
    <scope>NUCLEOTIDE SEQUENCE [LARGE SCALE GENOMIC DNA]</scope>
    <source>
        <strain evidence="3">SYSU2018</strain>
    </source>
</reference>
<organism evidence="3 4">
    <name type="scientific">Cryptolaemus montrouzieri</name>
    <dbReference type="NCBI Taxonomy" id="559131"/>
    <lineage>
        <taxon>Eukaryota</taxon>
        <taxon>Metazoa</taxon>
        <taxon>Ecdysozoa</taxon>
        <taxon>Arthropoda</taxon>
        <taxon>Hexapoda</taxon>
        <taxon>Insecta</taxon>
        <taxon>Pterygota</taxon>
        <taxon>Neoptera</taxon>
        <taxon>Endopterygota</taxon>
        <taxon>Coleoptera</taxon>
        <taxon>Polyphaga</taxon>
        <taxon>Cucujiformia</taxon>
        <taxon>Coccinelloidea</taxon>
        <taxon>Coccinellidae</taxon>
        <taxon>Scymninae</taxon>
        <taxon>Scymnini</taxon>
        <taxon>Cryptolaemus</taxon>
    </lineage>
</organism>
<gene>
    <name evidence="3" type="ORF">HHI36_021204</name>
</gene>
<proteinExistence type="predicted"/>
<feature type="signal peptide" evidence="2">
    <location>
        <begin position="1"/>
        <end position="23"/>
    </location>
</feature>
<name>A0ABD2MWD4_9CUCU</name>